<evidence type="ECO:0000313" key="3">
    <source>
        <dbReference type="Proteomes" id="UP000651452"/>
    </source>
</evidence>
<feature type="region of interest" description="Disordered" evidence="1">
    <location>
        <begin position="1"/>
        <end position="58"/>
    </location>
</feature>
<dbReference type="EMBL" id="RZGK01000007">
    <property type="protein sequence ID" value="KAF9697532.1"/>
    <property type="molecule type" value="Genomic_DNA"/>
</dbReference>
<evidence type="ECO:0000256" key="1">
    <source>
        <dbReference type="SAM" id="MobiDB-lite"/>
    </source>
</evidence>
<sequence>MQSRQTKPVAVLMSSSKPQLKSRAKDDVKEKNREKKPSAEEVMVNNPGAESSKPKHGKTAWHMERWLNQTSAEEAWSVHGRF</sequence>
<dbReference type="AlphaFoldDB" id="A0A8H7J6U7"/>
<gene>
    <name evidence="2" type="ORF">EKO04_004175</name>
</gene>
<proteinExistence type="predicted"/>
<reference evidence="2" key="2">
    <citation type="submission" date="2020-09" db="EMBL/GenBank/DDBJ databases">
        <title>Reference genome assembly for Australian Ascochyta lentis isolate Al4.</title>
        <authorList>
            <person name="Lee R.C."/>
            <person name="Farfan-Caceres L.M."/>
            <person name="Debler J.W."/>
            <person name="Williams A.H."/>
            <person name="Henares B.M."/>
        </authorList>
    </citation>
    <scope>NUCLEOTIDE SEQUENCE</scope>
    <source>
        <strain evidence="2">Al4</strain>
    </source>
</reference>
<feature type="compositionally biased region" description="Basic and acidic residues" evidence="1">
    <location>
        <begin position="23"/>
        <end position="39"/>
    </location>
</feature>
<dbReference type="Proteomes" id="UP000651452">
    <property type="component" value="Unassembled WGS sequence"/>
</dbReference>
<accession>A0A8H7J6U7</accession>
<dbReference type="OrthoDB" id="3692070at2759"/>
<reference evidence="2" key="1">
    <citation type="submission" date="2018-12" db="EMBL/GenBank/DDBJ databases">
        <authorList>
            <person name="Syme R.A."/>
            <person name="Farfan-Caceres L."/>
            <person name="Lichtenzveig J."/>
        </authorList>
    </citation>
    <scope>NUCLEOTIDE SEQUENCE</scope>
    <source>
        <strain evidence="2">Al4</strain>
    </source>
</reference>
<keyword evidence="3" id="KW-1185">Reference proteome</keyword>
<name>A0A8H7J6U7_9PLEO</name>
<organism evidence="2 3">
    <name type="scientific">Ascochyta lentis</name>
    <dbReference type="NCBI Taxonomy" id="205686"/>
    <lineage>
        <taxon>Eukaryota</taxon>
        <taxon>Fungi</taxon>
        <taxon>Dikarya</taxon>
        <taxon>Ascomycota</taxon>
        <taxon>Pezizomycotina</taxon>
        <taxon>Dothideomycetes</taxon>
        <taxon>Pleosporomycetidae</taxon>
        <taxon>Pleosporales</taxon>
        <taxon>Pleosporineae</taxon>
        <taxon>Didymellaceae</taxon>
        <taxon>Ascochyta</taxon>
    </lineage>
</organism>
<comment type="caution">
    <text evidence="2">The sequence shown here is derived from an EMBL/GenBank/DDBJ whole genome shotgun (WGS) entry which is preliminary data.</text>
</comment>
<evidence type="ECO:0000313" key="2">
    <source>
        <dbReference type="EMBL" id="KAF9697532.1"/>
    </source>
</evidence>
<protein>
    <submittedName>
        <fullName evidence="2">Uncharacterized protein</fullName>
    </submittedName>
</protein>